<comment type="caution">
    <text evidence="1">The sequence shown here is derived from an EMBL/GenBank/DDBJ whole genome shotgun (WGS) entry which is preliminary data.</text>
</comment>
<evidence type="ECO:0000313" key="1">
    <source>
        <dbReference type="EMBL" id="GEL96446.1"/>
    </source>
</evidence>
<organism evidence="1 2">
    <name type="scientific">Cellulomonas composti</name>
    <dbReference type="NCBI Taxonomy" id="266130"/>
    <lineage>
        <taxon>Bacteria</taxon>
        <taxon>Bacillati</taxon>
        <taxon>Actinomycetota</taxon>
        <taxon>Actinomycetes</taxon>
        <taxon>Micrococcales</taxon>
        <taxon>Cellulomonadaceae</taxon>
        <taxon>Cellulomonas</taxon>
    </lineage>
</organism>
<gene>
    <name evidence="1" type="ORF">CCO02nite_31040</name>
</gene>
<protein>
    <submittedName>
        <fullName evidence="1">Uncharacterized protein</fullName>
    </submittedName>
</protein>
<name>A0A511JET7_9CELL</name>
<dbReference type="EMBL" id="BJWG01000027">
    <property type="protein sequence ID" value="GEL96446.1"/>
    <property type="molecule type" value="Genomic_DNA"/>
</dbReference>
<proteinExistence type="predicted"/>
<evidence type="ECO:0000313" key="2">
    <source>
        <dbReference type="Proteomes" id="UP000321720"/>
    </source>
</evidence>
<keyword evidence="2" id="KW-1185">Reference proteome</keyword>
<dbReference type="AlphaFoldDB" id="A0A511JET7"/>
<dbReference type="Proteomes" id="UP000321720">
    <property type="component" value="Unassembled WGS sequence"/>
</dbReference>
<sequence length="81" mass="9079">MTGSEMKPFARDDVKAVLARFGIDSAFRVPDVDPSEEIIVLRAADFEVIDPDKVALAIMTVLPNVKVWVIQEHVAWQVEEL</sequence>
<reference evidence="1 2" key="1">
    <citation type="submission" date="2019-07" db="EMBL/GenBank/DDBJ databases">
        <title>Whole genome shotgun sequence of Cellulomonas composti NBRC 100758.</title>
        <authorList>
            <person name="Hosoyama A."/>
            <person name="Uohara A."/>
            <person name="Ohji S."/>
            <person name="Ichikawa N."/>
        </authorList>
    </citation>
    <scope>NUCLEOTIDE SEQUENCE [LARGE SCALE GENOMIC DNA]</scope>
    <source>
        <strain evidence="1 2">NBRC 100758</strain>
    </source>
</reference>
<accession>A0A511JET7</accession>